<dbReference type="EMBL" id="UPHM01000083">
    <property type="protein sequence ID" value="VAZ95297.1"/>
    <property type="molecule type" value="Genomic_DNA"/>
</dbReference>
<dbReference type="EMBL" id="UPHL01000086">
    <property type="protein sequence ID" value="VAZ84323.1"/>
    <property type="molecule type" value="Genomic_DNA"/>
</dbReference>
<evidence type="ECO:0000313" key="6">
    <source>
        <dbReference type="Proteomes" id="UP000279331"/>
    </source>
</evidence>
<feature type="region of interest" description="Disordered" evidence="1">
    <location>
        <begin position="47"/>
        <end position="69"/>
    </location>
</feature>
<feature type="signal peptide" evidence="2">
    <location>
        <begin position="1"/>
        <end position="17"/>
    </location>
</feature>
<dbReference type="Proteomes" id="UP000271464">
    <property type="component" value="Unassembled WGS sequence"/>
</dbReference>
<gene>
    <name evidence="3" type="ORF">LAUMK42_03143</name>
    <name evidence="4" type="ORF">LAUMK4_03090</name>
</gene>
<feature type="chain" id="PRO_5044202872" evidence="2">
    <location>
        <begin position="18"/>
        <end position="107"/>
    </location>
</feature>
<protein>
    <submittedName>
        <fullName evidence="3">Uncharacterized protein</fullName>
    </submittedName>
</protein>
<dbReference type="Proteomes" id="UP000279331">
    <property type="component" value="Unassembled WGS sequence"/>
</dbReference>
<organism evidence="3 6">
    <name type="scientific">Mycobacterium persicum</name>
    <dbReference type="NCBI Taxonomy" id="1487726"/>
    <lineage>
        <taxon>Bacteria</taxon>
        <taxon>Bacillati</taxon>
        <taxon>Actinomycetota</taxon>
        <taxon>Actinomycetes</taxon>
        <taxon>Mycobacteriales</taxon>
        <taxon>Mycobacteriaceae</taxon>
        <taxon>Mycobacterium</taxon>
    </lineage>
</organism>
<name>A0AB38UUG8_9MYCO</name>
<feature type="compositionally biased region" description="Basic and acidic residues" evidence="1">
    <location>
        <begin position="47"/>
        <end position="58"/>
    </location>
</feature>
<evidence type="ECO:0000313" key="4">
    <source>
        <dbReference type="EMBL" id="VAZ95297.1"/>
    </source>
</evidence>
<proteinExistence type="predicted"/>
<reference evidence="5 6" key="1">
    <citation type="submission" date="2018-09" db="EMBL/GenBank/DDBJ databases">
        <authorList>
            <person name="Tagini F."/>
        </authorList>
    </citation>
    <scope>NUCLEOTIDE SEQUENCE [LARGE SCALE GENOMIC DNA]</scope>
    <source>
        <strain evidence="4 5">MK4</strain>
        <strain evidence="3 6">MK42</strain>
    </source>
</reference>
<accession>A0AB38UUG8</accession>
<evidence type="ECO:0000256" key="2">
    <source>
        <dbReference type="SAM" id="SignalP"/>
    </source>
</evidence>
<keyword evidence="2" id="KW-0732">Signal</keyword>
<keyword evidence="5" id="KW-1185">Reference proteome</keyword>
<comment type="caution">
    <text evidence="3">The sequence shown here is derived from an EMBL/GenBank/DDBJ whole genome shotgun (WGS) entry which is preliminary data.</text>
</comment>
<evidence type="ECO:0000313" key="3">
    <source>
        <dbReference type="EMBL" id="VAZ84323.1"/>
    </source>
</evidence>
<evidence type="ECO:0000313" key="5">
    <source>
        <dbReference type="Proteomes" id="UP000271464"/>
    </source>
</evidence>
<evidence type="ECO:0000256" key="1">
    <source>
        <dbReference type="SAM" id="MobiDB-lite"/>
    </source>
</evidence>
<dbReference type="AlphaFoldDB" id="A0AB38UUG8"/>
<sequence>MAARAASNAAAANRAWAAACSACSAAAFNQPTWVAAASAIVAAAGPCHDEPARPKVSDENANADEPSSAANRCHAAAVASIGAEPAPANIRAELCSGGNPAKSITSP</sequence>